<evidence type="ECO:0000313" key="2">
    <source>
        <dbReference type="EMBL" id="QJD97164.1"/>
    </source>
</evidence>
<keyword evidence="3" id="KW-1185">Reference proteome</keyword>
<dbReference type="Proteomes" id="UP000503278">
    <property type="component" value="Chromosome"/>
</dbReference>
<dbReference type="InterPro" id="IPR032710">
    <property type="entry name" value="NTF2-like_dom_sf"/>
</dbReference>
<dbReference type="AlphaFoldDB" id="A0A7L5E5W9"/>
<evidence type="ECO:0000259" key="1">
    <source>
        <dbReference type="Pfam" id="PF12680"/>
    </source>
</evidence>
<name>A0A7L5E5W9_9SPHI</name>
<sequence length="127" mass="14078">MTTAEKEHLIQSYINAYNSFDVDGMLKDLNDKVQFKNIAGNEVNMVLDGRTAFEAQAKQAMQLFQSRQQTVTTFQHEGDQTTCSISYNGILAVDLPAGLQKGTDLQLNGKSIFTFSHNKITVITDIG</sequence>
<dbReference type="KEGG" id="mrob:HH214_15435"/>
<dbReference type="RefSeq" id="WP_169609099.1">
    <property type="nucleotide sequence ID" value="NZ_CP051682.1"/>
</dbReference>
<dbReference type="EMBL" id="CP051682">
    <property type="protein sequence ID" value="QJD97164.1"/>
    <property type="molecule type" value="Genomic_DNA"/>
</dbReference>
<dbReference type="InterPro" id="IPR037401">
    <property type="entry name" value="SnoaL-like"/>
</dbReference>
<proteinExistence type="predicted"/>
<evidence type="ECO:0000313" key="3">
    <source>
        <dbReference type="Proteomes" id="UP000503278"/>
    </source>
</evidence>
<gene>
    <name evidence="2" type="ORF">HH214_15435</name>
</gene>
<reference evidence="2 3" key="1">
    <citation type="submission" date="2020-04" db="EMBL/GenBank/DDBJ databases">
        <title>Genome sequencing of novel species.</title>
        <authorList>
            <person name="Heo J."/>
            <person name="Kim S.-J."/>
            <person name="Kim J.-S."/>
            <person name="Hong S.-B."/>
            <person name="Kwon S.-W."/>
        </authorList>
    </citation>
    <scope>NUCLEOTIDE SEQUENCE [LARGE SCALE GENOMIC DNA]</scope>
    <source>
        <strain evidence="2 3">F39-2</strain>
    </source>
</reference>
<accession>A0A7L5E5W9</accession>
<organism evidence="2 3">
    <name type="scientific">Mucilaginibacter robiniae</name>
    <dbReference type="NCBI Taxonomy" id="2728022"/>
    <lineage>
        <taxon>Bacteria</taxon>
        <taxon>Pseudomonadati</taxon>
        <taxon>Bacteroidota</taxon>
        <taxon>Sphingobacteriia</taxon>
        <taxon>Sphingobacteriales</taxon>
        <taxon>Sphingobacteriaceae</taxon>
        <taxon>Mucilaginibacter</taxon>
    </lineage>
</organism>
<dbReference type="Gene3D" id="3.10.450.50">
    <property type="match status" value="1"/>
</dbReference>
<feature type="domain" description="SnoaL-like" evidence="1">
    <location>
        <begin position="11"/>
        <end position="121"/>
    </location>
</feature>
<dbReference type="Pfam" id="PF12680">
    <property type="entry name" value="SnoaL_2"/>
    <property type="match status" value="1"/>
</dbReference>
<dbReference type="SUPFAM" id="SSF54427">
    <property type="entry name" value="NTF2-like"/>
    <property type="match status" value="1"/>
</dbReference>
<protein>
    <submittedName>
        <fullName evidence="2">Nuclear transport factor 2 family protein</fullName>
    </submittedName>
</protein>